<keyword evidence="2" id="KW-1185">Reference proteome</keyword>
<sequence length="115" mass="13145">MAFWYYLNRNERNSPITVNAARCTGLDETLALSFRGVTPRRSCRAHAFIERGNGRTGRMSAAWNEEDPRGLLLTDSKTTASVTCAKRHPPVFMNYHVVKHFVILEFPKQRIATFT</sequence>
<proteinExistence type="predicted"/>
<dbReference type="EMBL" id="BGPR01272906">
    <property type="protein sequence ID" value="GBN03294.1"/>
    <property type="molecule type" value="Genomic_DNA"/>
</dbReference>
<protein>
    <submittedName>
        <fullName evidence="1">Uncharacterized protein</fullName>
    </submittedName>
</protein>
<gene>
    <name evidence="1" type="ORF">AVEN_186655_1</name>
</gene>
<organism evidence="1 2">
    <name type="scientific">Araneus ventricosus</name>
    <name type="common">Orbweaver spider</name>
    <name type="synonym">Epeira ventricosa</name>
    <dbReference type="NCBI Taxonomy" id="182803"/>
    <lineage>
        <taxon>Eukaryota</taxon>
        <taxon>Metazoa</taxon>
        <taxon>Ecdysozoa</taxon>
        <taxon>Arthropoda</taxon>
        <taxon>Chelicerata</taxon>
        <taxon>Arachnida</taxon>
        <taxon>Araneae</taxon>
        <taxon>Araneomorphae</taxon>
        <taxon>Entelegynae</taxon>
        <taxon>Araneoidea</taxon>
        <taxon>Araneidae</taxon>
        <taxon>Araneus</taxon>
    </lineage>
</organism>
<evidence type="ECO:0000313" key="1">
    <source>
        <dbReference type="EMBL" id="GBN03294.1"/>
    </source>
</evidence>
<evidence type="ECO:0000313" key="2">
    <source>
        <dbReference type="Proteomes" id="UP000499080"/>
    </source>
</evidence>
<dbReference type="Proteomes" id="UP000499080">
    <property type="component" value="Unassembled WGS sequence"/>
</dbReference>
<reference evidence="1 2" key="1">
    <citation type="journal article" date="2019" name="Sci. Rep.">
        <title>Orb-weaving spider Araneus ventricosus genome elucidates the spidroin gene catalogue.</title>
        <authorList>
            <person name="Kono N."/>
            <person name="Nakamura H."/>
            <person name="Ohtoshi R."/>
            <person name="Moran D.A.P."/>
            <person name="Shinohara A."/>
            <person name="Yoshida Y."/>
            <person name="Fujiwara M."/>
            <person name="Mori M."/>
            <person name="Tomita M."/>
            <person name="Arakawa K."/>
        </authorList>
    </citation>
    <scope>NUCLEOTIDE SEQUENCE [LARGE SCALE GENOMIC DNA]</scope>
</reference>
<comment type="caution">
    <text evidence="1">The sequence shown here is derived from an EMBL/GenBank/DDBJ whole genome shotgun (WGS) entry which is preliminary data.</text>
</comment>
<name>A0A4Y2KL37_ARAVE</name>
<accession>A0A4Y2KL37</accession>
<dbReference type="AlphaFoldDB" id="A0A4Y2KL37"/>